<organism evidence="3 4">
    <name type="scientific">Banduia mediterranea</name>
    <dbReference type="NCBI Taxonomy" id="3075609"/>
    <lineage>
        <taxon>Bacteria</taxon>
        <taxon>Pseudomonadati</taxon>
        <taxon>Pseudomonadota</taxon>
        <taxon>Gammaproteobacteria</taxon>
        <taxon>Nevskiales</taxon>
        <taxon>Algiphilaceae</taxon>
        <taxon>Banduia</taxon>
    </lineage>
</organism>
<dbReference type="EMBL" id="JAVRIC010000001">
    <property type="protein sequence ID" value="MDT0495990.1"/>
    <property type="molecule type" value="Genomic_DNA"/>
</dbReference>
<comment type="caution">
    <text evidence="3">The sequence shown here is derived from an EMBL/GenBank/DDBJ whole genome shotgun (WGS) entry which is preliminary data.</text>
</comment>
<evidence type="ECO:0000313" key="4">
    <source>
        <dbReference type="Proteomes" id="UP001254608"/>
    </source>
</evidence>
<proteinExistence type="predicted"/>
<dbReference type="InterPro" id="IPR003343">
    <property type="entry name" value="Big_2"/>
</dbReference>
<gene>
    <name evidence="3" type="ORF">RM530_01235</name>
</gene>
<evidence type="ECO:0000256" key="1">
    <source>
        <dbReference type="SAM" id="SignalP"/>
    </source>
</evidence>
<keyword evidence="1" id="KW-0732">Signal</keyword>
<keyword evidence="4" id="KW-1185">Reference proteome</keyword>
<dbReference type="PROSITE" id="PS51257">
    <property type="entry name" value="PROKAR_LIPOPROTEIN"/>
    <property type="match status" value="1"/>
</dbReference>
<feature type="domain" description="BIG2" evidence="2">
    <location>
        <begin position="226"/>
        <end position="306"/>
    </location>
</feature>
<accession>A0ABU2WDR0</accession>
<dbReference type="Proteomes" id="UP001254608">
    <property type="component" value="Unassembled WGS sequence"/>
</dbReference>
<dbReference type="Pfam" id="PF02368">
    <property type="entry name" value="Big_2"/>
    <property type="match status" value="3"/>
</dbReference>
<feature type="domain" description="BIG2" evidence="2">
    <location>
        <begin position="31"/>
        <end position="116"/>
    </location>
</feature>
<name>A0ABU2WDR0_9GAMM</name>
<reference evidence="3 4" key="1">
    <citation type="submission" date="2023-09" db="EMBL/GenBank/DDBJ databases">
        <authorList>
            <person name="Rey-Velasco X."/>
        </authorList>
    </citation>
    <scope>NUCLEOTIDE SEQUENCE [LARGE SCALE GENOMIC DNA]</scope>
    <source>
        <strain evidence="3 4">W345</strain>
    </source>
</reference>
<feature type="chain" id="PRO_5046078929" evidence="1">
    <location>
        <begin position="17"/>
        <end position="496"/>
    </location>
</feature>
<dbReference type="Gene3D" id="2.60.40.1080">
    <property type="match status" value="3"/>
</dbReference>
<evidence type="ECO:0000259" key="2">
    <source>
        <dbReference type="SMART" id="SM00635"/>
    </source>
</evidence>
<evidence type="ECO:0000313" key="3">
    <source>
        <dbReference type="EMBL" id="MDT0495990.1"/>
    </source>
</evidence>
<feature type="signal peptide" evidence="1">
    <location>
        <begin position="1"/>
        <end position="16"/>
    </location>
</feature>
<dbReference type="SUPFAM" id="SSF49373">
    <property type="entry name" value="Invasin/intimin cell-adhesion fragments"/>
    <property type="match status" value="2"/>
</dbReference>
<sequence>MKGIRGLIALSALALAACGDDSIQSPDFSPELDHIEVTPATGEVAAGDTIQLTATGFFTRQPGVEGLDSGTIDADWSVDDSDIASVDGDGLVTGLSRGQVTVTASQDGESATALITVTSPLLLELVFDPTEVEVPVGAEQTVTVLGLYAGSEEPRELTDGTTVAWTSANPVRAIVDPTVGNPTTVTGVSIGGTTLTATATNATEGTEGTTVSGMVGVTVSDAALLSVTMVEPEDTTIGVGLEQQFTAIGEYSDGSSAEIPNEQLDWTSDDDSIATIDAEGLATGTGEGTATITVTLKPAVSPGIGDEERSGSTTLTVTPDQCISRLLQSNGATVRAETGPNLLLCLGCLVDDEINVIDDDFDNFAKMIIPVGLLQGYTQITVSAAEGTEFAAGGVPGFIISRPANALLSAELISQLTVTTLLDGEEQQTTNEIMPLRLTLLGLLGDEQQVLVTLPEPAAEPHDALRLRFSSGLLSALATTNVYSACATTDIVAEDD</sequence>
<dbReference type="RefSeq" id="WP_311363381.1">
    <property type="nucleotide sequence ID" value="NZ_JAVRIC010000001.1"/>
</dbReference>
<feature type="domain" description="BIG2" evidence="2">
    <location>
        <begin position="121"/>
        <end position="209"/>
    </location>
</feature>
<dbReference type="SMART" id="SM00635">
    <property type="entry name" value="BID_2"/>
    <property type="match status" value="3"/>
</dbReference>
<dbReference type="InterPro" id="IPR008964">
    <property type="entry name" value="Invasin/intimin_cell_adhesion"/>
</dbReference>
<protein>
    <submittedName>
        <fullName evidence="3">Ig-like domain-containing protein</fullName>
    </submittedName>
</protein>